<evidence type="ECO:0000313" key="3">
    <source>
        <dbReference type="Proteomes" id="UP000198287"/>
    </source>
</evidence>
<dbReference type="AlphaFoldDB" id="A0A226D4H2"/>
<evidence type="ECO:0000313" key="2">
    <source>
        <dbReference type="EMBL" id="OXA40129.1"/>
    </source>
</evidence>
<feature type="transmembrane region" description="Helical" evidence="1">
    <location>
        <begin position="306"/>
        <end position="330"/>
    </location>
</feature>
<evidence type="ECO:0000256" key="1">
    <source>
        <dbReference type="SAM" id="Phobius"/>
    </source>
</evidence>
<name>A0A226D4H2_FOLCA</name>
<comment type="caution">
    <text evidence="2">The sequence shown here is derived from an EMBL/GenBank/DDBJ whole genome shotgun (WGS) entry which is preliminary data.</text>
</comment>
<feature type="transmembrane region" description="Helical" evidence="1">
    <location>
        <begin position="204"/>
        <end position="235"/>
    </location>
</feature>
<proteinExistence type="predicted"/>
<dbReference type="Proteomes" id="UP000198287">
    <property type="component" value="Unassembled WGS sequence"/>
</dbReference>
<dbReference type="EMBL" id="LNIX01000034">
    <property type="protein sequence ID" value="OXA40129.1"/>
    <property type="molecule type" value="Genomic_DNA"/>
</dbReference>
<organism evidence="2 3">
    <name type="scientific">Folsomia candida</name>
    <name type="common">Springtail</name>
    <dbReference type="NCBI Taxonomy" id="158441"/>
    <lineage>
        <taxon>Eukaryota</taxon>
        <taxon>Metazoa</taxon>
        <taxon>Ecdysozoa</taxon>
        <taxon>Arthropoda</taxon>
        <taxon>Hexapoda</taxon>
        <taxon>Collembola</taxon>
        <taxon>Entomobryomorpha</taxon>
        <taxon>Isotomoidea</taxon>
        <taxon>Isotomidae</taxon>
        <taxon>Proisotominae</taxon>
        <taxon>Folsomia</taxon>
    </lineage>
</organism>
<protein>
    <submittedName>
        <fullName evidence="2">Uncharacterized protein</fullName>
    </submittedName>
</protein>
<keyword evidence="3" id="KW-1185">Reference proteome</keyword>
<feature type="transmembrane region" description="Helical" evidence="1">
    <location>
        <begin position="280"/>
        <end position="300"/>
    </location>
</feature>
<feature type="transmembrane region" description="Helical" evidence="1">
    <location>
        <begin position="51"/>
        <end position="75"/>
    </location>
</feature>
<reference evidence="2 3" key="1">
    <citation type="submission" date="2015-12" db="EMBL/GenBank/DDBJ databases">
        <title>The genome of Folsomia candida.</title>
        <authorList>
            <person name="Faddeeva A."/>
            <person name="Derks M.F."/>
            <person name="Anvar Y."/>
            <person name="Smit S."/>
            <person name="Van Straalen N."/>
            <person name="Roelofs D."/>
        </authorList>
    </citation>
    <scope>NUCLEOTIDE SEQUENCE [LARGE SCALE GENOMIC DNA]</scope>
    <source>
        <strain evidence="2 3">VU population</strain>
        <tissue evidence="2">Whole body</tissue>
    </source>
</reference>
<keyword evidence="1" id="KW-0812">Transmembrane</keyword>
<keyword evidence="1" id="KW-0472">Membrane</keyword>
<accession>A0A226D4H2</accession>
<sequence length="436" mass="48774">MSTTRETIVYAFTQYVKSLRLLPSKSPMTWDVAKSQLRWDSYKTAKNRKSILLWHFNYVLTAHVVYTTAIVYFILEQLYGWGPKRELLNVIFHTLLAVLNWYGCSMHVMTALYGHDAVNGWNEILRIEAGLTKDGHQHRKTSNSSHHVNPELITLLTIVALFTGYPFFVIPAEMVLNLDCIYILVHAIGEKFDLLPGQVFVLHLIRFCILTINGTEICLTFMFVILIFISGLLLLREIFTNFLNRVKCPAGNANDLVESLTFTHIQVQLAIKSFACYQELGVLALMTVGLLVFIFSNFATVRFFGVVPFVVFVFFPSVSFLVALIVNFTLPLTHKQYEDSIELLRRSAGALSPMGRGKYLRRKIRAVRPHRLSVGVNGKLDQNLSMQAKLKSAPIVFGGGVGCGAPIIFSGDGALNSAGVGSVWSAASTSALHTFR</sequence>
<gene>
    <name evidence="2" type="ORF">Fcan01_24999</name>
</gene>
<keyword evidence="1" id="KW-1133">Transmembrane helix</keyword>
<feature type="transmembrane region" description="Helical" evidence="1">
    <location>
        <begin position="87"/>
        <end position="104"/>
    </location>
</feature>
<feature type="transmembrane region" description="Helical" evidence="1">
    <location>
        <begin position="148"/>
        <end position="168"/>
    </location>
</feature>